<name>A0ABM4CGN9_HYDVU</name>
<evidence type="ECO:0000259" key="7">
    <source>
        <dbReference type="Pfam" id="PF25766"/>
    </source>
</evidence>
<dbReference type="Pfam" id="PF08621">
    <property type="entry name" value="RPAP1_N"/>
    <property type="match status" value="1"/>
</dbReference>
<accession>A0ABM4CGN9</accession>
<comment type="subcellular location">
    <subcellularLocation>
        <location evidence="1">Nucleus</location>
    </subcellularLocation>
</comment>
<reference evidence="9" key="1">
    <citation type="submission" date="2025-08" db="UniProtKB">
        <authorList>
            <consortium name="RefSeq"/>
        </authorList>
    </citation>
    <scope>IDENTIFICATION</scope>
</reference>
<evidence type="ECO:0000313" key="9">
    <source>
        <dbReference type="RefSeq" id="XP_065660879.1"/>
    </source>
</evidence>
<dbReference type="InterPro" id="IPR013930">
    <property type="entry name" value="RPAP1_N"/>
</dbReference>
<feature type="domain" description="RPAP1/MINIYO-like TPR repeats" evidence="7">
    <location>
        <begin position="987"/>
        <end position="1208"/>
    </location>
</feature>
<dbReference type="InterPro" id="IPR016024">
    <property type="entry name" value="ARM-type_fold"/>
</dbReference>
<evidence type="ECO:0000259" key="6">
    <source>
        <dbReference type="Pfam" id="PF08621"/>
    </source>
</evidence>
<feature type="domain" description="RPAP1 C-terminal" evidence="5">
    <location>
        <begin position="320"/>
        <end position="382"/>
    </location>
</feature>
<evidence type="ECO:0000313" key="8">
    <source>
        <dbReference type="Proteomes" id="UP001652625"/>
    </source>
</evidence>
<sequence>MIKRPGRNESEEDLLQFQEEFLKKSEKPSVTIKKLKNDKAKDFNNDIEKETTCFKKTVKFRINDDDLDAAKRLDAKDKEHISEILQNVQEKPSLVFPVFPVPSYKLGFPSVPQLNTAMKSGEGQKKSLFAQNFKRFNPQNDFGSVDNQLFEKDIHVHKDKINKSVGYPEAKKDIFCSASSAASLDPTQKTIHEENLEIISRLNEEQIYEAQKSLLSTLDPKLVSLLKSKNSLKTDSCSDVTPNVIPNIQNGNMDKQLDSCNTIVEPGKNMSPNAEEFEPHKEFNISKDFVHMDVIEKEKLSWMKSVPVLKYNEDANSLPRFDFEGNLVKENNQPTYSGLYHHGDDPSLPGYTLLELFHMVRSNFSQQRIFGLKLLTKVIEKYYQQEFYGKLSTDLLTQCLDAGLLFLLRWSIDDHSEPIYSAAVATLSQILYIKSEQEFVQKFLFTENGFVLPQLCFYYKKKDEEMTQEEKEEDRDLLDAELVKVDVVKGLLQMQVLPRLRYVIEICHPSDNAISNCVSVLIRIAQHDTESSWRIMDCPRLTEVLYSLLKNNFENFKTALMVVRLFRSLCQAGKEISKKIISLYSINDLIYKYVSLEQVDHLFMVEVYELWRVLLYYGLASNLFQDVYMVIMTKVQGLCGNFSQFDDFYAASIIHVVESAMHITDSSKMSWIIIEGFFPLLVQCIKAIESEITQKKHLSYPMYVCSILQSLASYCQLKNEMVLSENPVTLLETVEYLWNVVLKSFINSSLFSQLLDEICLFSDFNTKESAYLFNWPKSLPSYGTYSLPGTSPLSLVKDSPISLVQGFFKLLLQLVKIHKGLSSNAVAIVTNPQLLVYIKFVLQSNIVKHINTLVSTEIECVLLSHLLELFIVVGKNCGFHMFHPTINDIYLQLSFLILTLPCNFSFDNIISVMKNVIFNPKMFRKKTFILHGSEERTAMVKQNVELALKELSYTANIYLDTFKLKSLNKERTSFLYKRHSLLPTDWMFYPIVKLYNSSLNIEHGGGIIINASIKTVEIIRYCVQFILMLEVTCSSILSDISETLRFTRFMCLFLSEGCVFTDQILVPVLTSLMVVYSAPGFQSYLDFEVELPGITSYYDLYTSLLSQYLSSSFGDPTFSNLVLVPMQLKHDVKFRRAVWTEFCDILRMFPLPILQVSIDLKNFLASDTEHEEMIEIYFHAIEQKRVRISWCPIFYLIAIHHINQYIFSPVSCFSLS</sequence>
<dbReference type="InterPro" id="IPR011989">
    <property type="entry name" value="ARM-like"/>
</dbReference>
<dbReference type="InterPro" id="IPR013929">
    <property type="entry name" value="RPAP1_C"/>
</dbReference>
<dbReference type="Gene3D" id="1.25.10.10">
    <property type="entry name" value="Leucine-rich Repeat Variant"/>
    <property type="match status" value="1"/>
</dbReference>
<keyword evidence="3" id="KW-0804">Transcription</keyword>
<keyword evidence="4" id="KW-0539">Nucleus</keyword>
<feature type="domain" description="RPAP1 N-terminal" evidence="6">
    <location>
        <begin position="190"/>
        <end position="232"/>
    </location>
</feature>
<dbReference type="InterPro" id="IPR057989">
    <property type="entry name" value="TPR_RPAP1/MINIYO-like"/>
</dbReference>
<dbReference type="PANTHER" id="PTHR21483">
    <property type="entry name" value="RNA POLYMERASE II-ASSOCIATED PROTEIN 1"/>
    <property type="match status" value="1"/>
</dbReference>
<protein>
    <submittedName>
        <fullName evidence="9">RNA polymerase II-associated protein 1 isoform X4</fullName>
    </submittedName>
</protein>
<dbReference type="GeneID" id="101235135"/>
<gene>
    <name evidence="9" type="primary">LOC101235135</name>
</gene>
<comment type="similarity">
    <text evidence="2">Belongs to the RPAP1 family.</text>
</comment>
<evidence type="ECO:0000256" key="1">
    <source>
        <dbReference type="ARBA" id="ARBA00004123"/>
    </source>
</evidence>
<keyword evidence="8" id="KW-1185">Reference proteome</keyword>
<evidence type="ECO:0000256" key="2">
    <source>
        <dbReference type="ARBA" id="ARBA00009953"/>
    </source>
</evidence>
<dbReference type="RefSeq" id="XP_065660879.1">
    <property type="nucleotide sequence ID" value="XM_065804807.1"/>
</dbReference>
<dbReference type="PANTHER" id="PTHR21483:SF18">
    <property type="entry name" value="RNA POLYMERASE II-ASSOCIATED PROTEIN 1"/>
    <property type="match status" value="1"/>
</dbReference>
<dbReference type="Pfam" id="PF08620">
    <property type="entry name" value="RPAP1_C"/>
    <property type="match status" value="1"/>
</dbReference>
<dbReference type="Pfam" id="PF25766">
    <property type="entry name" value="TPR_RPAP1"/>
    <property type="match status" value="1"/>
</dbReference>
<dbReference type="InterPro" id="IPR039913">
    <property type="entry name" value="RPAP1/Rba50"/>
</dbReference>
<evidence type="ECO:0000259" key="5">
    <source>
        <dbReference type="Pfam" id="PF08620"/>
    </source>
</evidence>
<dbReference type="Proteomes" id="UP001652625">
    <property type="component" value="Chromosome 09"/>
</dbReference>
<organism evidence="8 9">
    <name type="scientific">Hydra vulgaris</name>
    <name type="common">Hydra</name>
    <name type="synonym">Hydra attenuata</name>
    <dbReference type="NCBI Taxonomy" id="6087"/>
    <lineage>
        <taxon>Eukaryota</taxon>
        <taxon>Metazoa</taxon>
        <taxon>Cnidaria</taxon>
        <taxon>Hydrozoa</taxon>
        <taxon>Hydroidolina</taxon>
        <taxon>Anthoathecata</taxon>
        <taxon>Aplanulata</taxon>
        <taxon>Hydridae</taxon>
        <taxon>Hydra</taxon>
    </lineage>
</organism>
<evidence type="ECO:0000256" key="4">
    <source>
        <dbReference type="ARBA" id="ARBA00023242"/>
    </source>
</evidence>
<proteinExistence type="inferred from homology"/>
<evidence type="ECO:0000256" key="3">
    <source>
        <dbReference type="ARBA" id="ARBA00023163"/>
    </source>
</evidence>
<dbReference type="SUPFAM" id="SSF48371">
    <property type="entry name" value="ARM repeat"/>
    <property type="match status" value="2"/>
</dbReference>